<evidence type="ECO:0000256" key="3">
    <source>
        <dbReference type="ARBA" id="ARBA00022448"/>
    </source>
</evidence>
<dbReference type="GO" id="GO:0015920">
    <property type="term" value="P:lipopolysaccharide transport"/>
    <property type="evidence" value="ECO:0007669"/>
    <property type="project" value="TreeGrafter"/>
</dbReference>
<feature type="domain" description="ABC transmembrane type-2" evidence="12">
    <location>
        <begin position="31"/>
        <end position="252"/>
    </location>
</feature>
<sequence length="259" mass="28629">MTPPPAHVVMARVVLAVLLRETRTRFGRYQFGYLWAFLEPLTHVAVFIAVFTALGRTSPIGNSLALFLITGVVPWLVFTHTVNRVAKAVDGNRALLMFPQVTRIDLMLARIILEAATASVVFVVLCLLVRLFETRFTIERPLDVIAVFACLIVLGAGTGIATGVISSVFPTFERLFAAIRRPLYFASGVFFIADNLPPEARAWIAYNPLAHLIEWLRSAFFVGFESSFVDHRYAVACSLVAVVFGLAAERAIRPAEKFA</sequence>
<evidence type="ECO:0000313" key="14">
    <source>
        <dbReference type="Proteomes" id="UP000326641"/>
    </source>
</evidence>
<dbReference type="Proteomes" id="UP000326641">
    <property type="component" value="Unassembled WGS sequence"/>
</dbReference>
<evidence type="ECO:0000256" key="4">
    <source>
        <dbReference type="ARBA" id="ARBA00022475"/>
    </source>
</evidence>
<keyword evidence="14" id="KW-1185">Reference proteome</keyword>
<evidence type="ECO:0000256" key="1">
    <source>
        <dbReference type="ARBA" id="ARBA00004651"/>
    </source>
</evidence>
<keyword evidence="4 11" id="KW-1003">Cell membrane</keyword>
<reference evidence="13" key="1">
    <citation type="submission" date="2018-11" db="EMBL/GenBank/DDBJ databases">
        <authorList>
            <person name="Onetto C."/>
        </authorList>
    </citation>
    <scope>NUCLEOTIDE SEQUENCE [LARGE SCALE GENOMIC DNA]</scope>
</reference>
<comment type="subcellular location">
    <subcellularLocation>
        <location evidence="11">Cell inner membrane</location>
        <topology evidence="11">Multi-pass membrane protein</topology>
    </subcellularLocation>
    <subcellularLocation>
        <location evidence="1">Cell membrane</location>
        <topology evidence="1">Multi-pass membrane protein</topology>
    </subcellularLocation>
</comment>
<dbReference type="PANTHER" id="PTHR30413:SF10">
    <property type="entry name" value="CAPSULE POLYSACCHARIDE EXPORT INNER-MEMBRANE PROTEIN CTRC"/>
    <property type="match status" value="1"/>
</dbReference>
<comment type="caution">
    <text evidence="13">The sequence shown here is derived from an EMBL/GenBank/DDBJ whole genome shotgun (WGS) entry which is preliminary data.</text>
</comment>
<evidence type="ECO:0000256" key="2">
    <source>
        <dbReference type="ARBA" id="ARBA00007783"/>
    </source>
</evidence>
<dbReference type="InterPro" id="IPR047817">
    <property type="entry name" value="ABC2_TM_bact-type"/>
</dbReference>
<comment type="caution">
    <text evidence="11">Lacks conserved residue(s) required for the propagation of feature annotation.</text>
</comment>
<dbReference type="InterPro" id="IPR013525">
    <property type="entry name" value="ABC2_TM"/>
</dbReference>
<keyword evidence="7" id="KW-0972">Capsule biogenesis/degradation</keyword>
<dbReference type="Pfam" id="PF01061">
    <property type="entry name" value="ABC2_membrane"/>
    <property type="match status" value="1"/>
</dbReference>
<feature type="transmembrane region" description="Helical" evidence="11">
    <location>
        <begin position="33"/>
        <end position="54"/>
    </location>
</feature>
<dbReference type="EMBL" id="UXAT02000019">
    <property type="protein sequence ID" value="VUX46670.1"/>
    <property type="molecule type" value="Genomic_DNA"/>
</dbReference>
<organism evidence="13 14">
    <name type="scientific">Candidatus Defluviicoccus seviourii</name>
    <dbReference type="NCBI Taxonomy" id="2565273"/>
    <lineage>
        <taxon>Bacteria</taxon>
        <taxon>Pseudomonadati</taxon>
        <taxon>Pseudomonadota</taxon>
        <taxon>Alphaproteobacteria</taxon>
        <taxon>Rhodospirillales</taxon>
        <taxon>Rhodospirillaceae</taxon>
        <taxon>Defluviicoccus</taxon>
    </lineage>
</organism>
<evidence type="ECO:0000256" key="9">
    <source>
        <dbReference type="ARBA" id="ARBA00023047"/>
    </source>
</evidence>
<dbReference type="PRINTS" id="PR00164">
    <property type="entry name" value="ABC2TRNSPORT"/>
</dbReference>
<evidence type="ECO:0000256" key="5">
    <source>
        <dbReference type="ARBA" id="ARBA00022597"/>
    </source>
</evidence>
<dbReference type="GO" id="GO:0015774">
    <property type="term" value="P:polysaccharide transport"/>
    <property type="evidence" value="ECO:0007669"/>
    <property type="project" value="UniProtKB-KW"/>
</dbReference>
<keyword evidence="3 11" id="KW-0813">Transport</keyword>
<proteinExistence type="inferred from homology"/>
<keyword evidence="9" id="KW-0625">Polysaccharide transport</keyword>
<keyword evidence="10 11" id="KW-0472">Membrane</keyword>
<comment type="similarity">
    <text evidence="2 11">Belongs to the ABC-2 integral membrane protein family.</text>
</comment>
<protein>
    <recommendedName>
        <fullName evidence="11">Transport permease protein</fullName>
    </recommendedName>
</protein>
<dbReference type="PANTHER" id="PTHR30413">
    <property type="entry name" value="INNER MEMBRANE TRANSPORT PERMEASE"/>
    <property type="match status" value="1"/>
</dbReference>
<evidence type="ECO:0000256" key="11">
    <source>
        <dbReference type="RuleBase" id="RU361157"/>
    </source>
</evidence>
<evidence type="ECO:0000256" key="8">
    <source>
        <dbReference type="ARBA" id="ARBA00022989"/>
    </source>
</evidence>
<keyword evidence="5" id="KW-0762">Sugar transport</keyword>
<evidence type="ECO:0000256" key="7">
    <source>
        <dbReference type="ARBA" id="ARBA00022903"/>
    </source>
</evidence>
<keyword evidence="6 11" id="KW-0812">Transmembrane</keyword>
<evidence type="ECO:0000259" key="12">
    <source>
        <dbReference type="PROSITE" id="PS51012"/>
    </source>
</evidence>
<evidence type="ECO:0000256" key="10">
    <source>
        <dbReference type="ARBA" id="ARBA00023136"/>
    </source>
</evidence>
<dbReference type="GO" id="GO:0140359">
    <property type="term" value="F:ABC-type transporter activity"/>
    <property type="evidence" value="ECO:0007669"/>
    <property type="project" value="InterPro"/>
</dbReference>
<keyword evidence="8 11" id="KW-1133">Transmembrane helix</keyword>
<gene>
    <name evidence="13" type="ORF">DF3PA_260036</name>
</gene>
<dbReference type="InterPro" id="IPR000412">
    <property type="entry name" value="ABC_2_transport"/>
</dbReference>
<evidence type="ECO:0000256" key="6">
    <source>
        <dbReference type="ARBA" id="ARBA00022692"/>
    </source>
</evidence>
<dbReference type="PROSITE" id="PS51012">
    <property type="entry name" value="ABC_TM2"/>
    <property type="match status" value="1"/>
</dbReference>
<dbReference type="GO" id="GO:0043190">
    <property type="term" value="C:ATP-binding cassette (ABC) transporter complex"/>
    <property type="evidence" value="ECO:0007669"/>
    <property type="project" value="InterPro"/>
</dbReference>
<evidence type="ECO:0000313" key="13">
    <source>
        <dbReference type="EMBL" id="VUX46670.1"/>
    </source>
</evidence>
<dbReference type="AlphaFoldDB" id="A0A564WDX0"/>
<accession>A0A564WDX0</accession>
<feature type="transmembrane region" description="Helical" evidence="11">
    <location>
        <begin position="66"/>
        <end position="86"/>
    </location>
</feature>
<name>A0A564WDX0_9PROT</name>
<feature type="transmembrane region" description="Helical" evidence="11">
    <location>
        <begin position="106"/>
        <end position="132"/>
    </location>
</feature>
<feature type="transmembrane region" description="Helical" evidence="11">
    <location>
        <begin position="144"/>
        <end position="165"/>
    </location>
</feature>